<dbReference type="OrthoDB" id="7062919at2"/>
<keyword evidence="2" id="KW-1185">Reference proteome</keyword>
<evidence type="ECO:0000313" key="1">
    <source>
        <dbReference type="EMBL" id="SEJ54970.1"/>
    </source>
</evidence>
<gene>
    <name evidence="1" type="ORF">SAMN04487997_0178</name>
</gene>
<sequence>MSKHAPGPWYVVTKAANPYWRCDGTEVSSEYGRIADCGSDGMRALDVCQANARLIAAASELLDALTMVRDYVVTMKGRGHEYQVAIDAAIAKATGEQA</sequence>
<name>A0A1H6ZZG1_9GAMM</name>
<proteinExistence type="predicted"/>
<dbReference type="AlphaFoldDB" id="A0A1H6ZZG1"/>
<dbReference type="RefSeq" id="WP_139202470.1">
    <property type="nucleotide sequence ID" value="NZ_FNYC01000012.1"/>
</dbReference>
<dbReference type="Proteomes" id="UP000199420">
    <property type="component" value="Unassembled WGS sequence"/>
</dbReference>
<organism evidence="1 2">
    <name type="scientific">Frateuria terrea</name>
    <dbReference type="NCBI Taxonomy" id="529704"/>
    <lineage>
        <taxon>Bacteria</taxon>
        <taxon>Pseudomonadati</taxon>
        <taxon>Pseudomonadota</taxon>
        <taxon>Gammaproteobacteria</taxon>
        <taxon>Lysobacterales</taxon>
        <taxon>Rhodanobacteraceae</taxon>
        <taxon>Frateuria</taxon>
    </lineage>
</organism>
<evidence type="ECO:0000313" key="2">
    <source>
        <dbReference type="Proteomes" id="UP000199420"/>
    </source>
</evidence>
<reference evidence="1 2" key="1">
    <citation type="submission" date="2016-10" db="EMBL/GenBank/DDBJ databases">
        <authorList>
            <person name="de Groot N.N."/>
        </authorList>
    </citation>
    <scope>NUCLEOTIDE SEQUENCE [LARGE SCALE GENOMIC DNA]</scope>
    <source>
        <strain evidence="1 2">DSM 26515</strain>
    </source>
</reference>
<accession>A0A1H6ZZG1</accession>
<dbReference type="STRING" id="529704.SAMN02927913_2212"/>
<dbReference type="EMBL" id="FNYC01000012">
    <property type="protein sequence ID" value="SEJ54970.1"/>
    <property type="molecule type" value="Genomic_DNA"/>
</dbReference>
<protein>
    <submittedName>
        <fullName evidence="1">Uncharacterized protein</fullName>
    </submittedName>
</protein>